<feature type="compositionally biased region" description="Basic and acidic residues" evidence="6">
    <location>
        <begin position="419"/>
        <end position="441"/>
    </location>
</feature>
<sequence>MEDHQPQSPEAASSATQQSLPPDTAPPTAEEVSALPSPDTSAGGDDKLHSVEIDATLDGISREGLLHLLQELQQQSPELLRILPSQHTSSLDTLPTEQLRGLVEQLLNLAEAADVQGSVEPVGASPKESPTAPAQDETKPQHTQPKAKPQKKREDTKTKHNQERLQPRKQEQNDRQQQNTLLPPETDQQEQPLPVQQKEQQDEQGSSEADSLGKLLESTNKERQALAAEAAGIRKAGIRKFVETKAGPLSLEAKKDLLLTLLAVTECEAYCPKEPEVRQLFGLDRAGMQASAAGCGGAGNVAEQAESVDFGGLPVVLAWRRLLQLPENALLGENTLSAREAEALSAEEVKMRYLRVVKQAKGESIKASIQRFNCMDHPERPMEGPVGQPISGQSLEDVSAPQRTLDSKPQAKVGSAKPQEPEDSKHSLEKASGKDSLDRTVDAVVSTPATATDLEPAEPEDSKHSLEEASGKDSLDQTVDAVVSTPATATDLEPAVQDSLKPSGSASENPMAGERDEDAIVDAASTSAVVPTPTLGVSKGKNDDAIQNGRESGPEIQEKGPLDLSQKPKAPLRDDSGAEDSGNTSGSREPTKLRGGAARFAALGLNDVVSSAAVAFLGGAASRPTPAQRLVVPQILEAFTRTDRKSRMQMAGKSSVDRLVALRAHTGSGKTLAFLLPLMQALREQETAAAAAEKRAALWEQETAAAAAEKRAVGDERKYIDLLDCNALAETLGGHSGRHRALLGRRGPRALVICPSRPLASQVASAAAALAKRIRLSVGCTTGGVGTGAQLRLLQRRPVDILIGTPDRLLCLTRPSPTEGRSSESKDWRDSILKTTRSLPSLENVQFCILDEADASWRGGFREDVEKLLMRSHFLQAASQQIREQLRICARPKVLLTCTATPNSGIDADLCELLELPADRVLTVSGGPSFPPQTQLRHEMMQAGTDRFLLLVEQIKTHPALRARKILGYDGSLPASVREKNLRSFQEGFGQRILVATDAVARGLHIGGVDAVINADFPLTAVEYLHRAGRTGRLDSKGFVLSFVSKKDAAVAAAVRASLSAGLSIEETEGRVPDSRSQAAYKYVTVLLLHEQPRPDPAEGMACCTDGKGQAAQTDAASKGAPYAKPARC</sequence>
<dbReference type="Proteomes" id="UP000018201">
    <property type="component" value="Unassembled WGS sequence"/>
</dbReference>
<feature type="region of interest" description="Disordered" evidence="6">
    <location>
        <begin position="117"/>
        <end position="211"/>
    </location>
</feature>
<dbReference type="OrthoDB" id="10256233at2759"/>
<dbReference type="InterPro" id="IPR014001">
    <property type="entry name" value="Helicase_ATP-bd"/>
</dbReference>
<evidence type="ECO:0000259" key="7">
    <source>
        <dbReference type="PROSITE" id="PS51192"/>
    </source>
</evidence>
<dbReference type="EMBL" id="HG689644">
    <property type="protein sequence ID" value="CDI74076.1"/>
    <property type="molecule type" value="Genomic_DNA"/>
</dbReference>
<evidence type="ECO:0000256" key="2">
    <source>
        <dbReference type="ARBA" id="ARBA00022801"/>
    </source>
</evidence>
<accession>U6G1C9</accession>
<comment type="catalytic activity">
    <reaction evidence="5">
        <text>ATP + H2O = ADP + phosphate + H(+)</text>
        <dbReference type="Rhea" id="RHEA:13065"/>
        <dbReference type="ChEBI" id="CHEBI:15377"/>
        <dbReference type="ChEBI" id="CHEBI:15378"/>
        <dbReference type="ChEBI" id="CHEBI:30616"/>
        <dbReference type="ChEBI" id="CHEBI:43474"/>
        <dbReference type="ChEBI" id="CHEBI:456216"/>
        <dbReference type="EC" id="3.6.4.13"/>
    </reaction>
</comment>
<dbReference type="GO" id="GO:0003723">
    <property type="term" value="F:RNA binding"/>
    <property type="evidence" value="ECO:0007669"/>
    <property type="project" value="UniProtKB-UniRule"/>
</dbReference>
<dbReference type="PROSITE" id="PS51192">
    <property type="entry name" value="HELICASE_ATP_BIND_1"/>
    <property type="match status" value="1"/>
</dbReference>
<dbReference type="PROSITE" id="PS51194">
    <property type="entry name" value="HELICASE_CTER"/>
    <property type="match status" value="1"/>
</dbReference>
<dbReference type="InterPro" id="IPR011545">
    <property type="entry name" value="DEAD/DEAH_box_helicase_dom"/>
</dbReference>
<evidence type="ECO:0000313" key="9">
    <source>
        <dbReference type="EMBL" id="CDI74076.1"/>
    </source>
</evidence>
<evidence type="ECO:0000256" key="5">
    <source>
        <dbReference type="RuleBase" id="RU365068"/>
    </source>
</evidence>
<feature type="compositionally biased region" description="Polar residues" evidence="6">
    <location>
        <begin position="390"/>
        <end position="404"/>
    </location>
</feature>
<gene>
    <name evidence="9" type="ORF">EPH_0001380</name>
</gene>
<dbReference type="Pfam" id="PF00271">
    <property type="entry name" value="Helicase_C"/>
    <property type="match status" value="1"/>
</dbReference>
<feature type="region of interest" description="Disordered" evidence="6">
    <location>
        <begin position="1"/>
        <end position="49"/>
    </location>
</feature>
<evidence type="ECO:0000256" key="6">
    <source>
        <dbReference type="SAM" id="MobiDB-lite"/>
    </source>
</evidence>
<feature type="compositionally biased region" description="Polar residues" evidence="6">
    <location>
        <begin position="1"/>
        <end position="21"/>
    </location>
</feature>
<evidence type="ECO:0000256" key="4">
    <source>
        <dbReference type="ARBA" id="ARBA00022884"/>
    </source>
</evidence>
<comment type="function">
    <text evidence="5">RNA helicase.</text>
</comment>
<feature type="region of interest" description="Disordered" evidence="6">
    <location>
        <begin position="375"/>
        <end position="593"/>
    </location>
</feature>
<dbReference type="GO" id="GO:0005524">
    <property type="term" value="F:ATP binding"/>
    <property type="evidence" value="ECO:0007669"/>
    <property type="project" value="UniProtKB-UniRule"/>
</dbReference>
<reference evidence="9" key="2">
    <citation type="submission" date="2013-10" db="EMBL/GenBank/DDBJ databases">
        <authorList>
            <person name="Aslett M."/>
        </authorList>
    </citation>
    <scope>NUCLEOTIDE SEQUENCE [LARGE SCALE GENOMIC DNA]</scope>
    <source>
        <strain evidence="9">Houghton</strain>
    </source>
</reference>
<dbReference type="InterPro" id="IPR027417">
    <property type="entry name" value="P-loop_NTPase"/>
</dbReference>
<keyword evidence="1 5" id="KW-0547">Nucleotide-binding</keyword>
<feature type="compositionally biased region" description="Basic and acidic residues" evidence="6">
    <location>
        <begin position="152"/>
        <end position="174"/>
    </location>
</feature>
<feature type="compositionally biased region" description="Basic and acidic residues" evidence="6">
    <location>
        <begin position="460"/>
        <end position="475"/>
    </location>
</feature>
<keyword evidence="2 5" id="KW-0378">Hydrolase</keyword>
<comment type="domain">
    <text evidence="5">The Q motif is unique to and characteristic of the DEAD box family of RNA helicases and controls ATP binding and hydrolysis.</text>
</comment>
<dbReference type="Pfam" id="PF00270">
    <property type="entry name" value="DEAD"/>
    <property type="match status" value="1"/>
</dbReference>
<evidence type="ECO:0000259" key="8">
    <source>
        <dbReference type="PROSITE" id="PS51194"/>
    </source>
</evidence>
<keyword evidence="10" id="KW-1185">Reference proteome</keyword>
<feature type="region of interest" description="Disordered" evidence="6">
    <location>
        <begin position="1098"/>
        <end position="1129"/>
    </location>
</feature>
<dbReference type="InterPro" id="IPR001650">
    <property type="entry name" value="Helicase_C-like"/>
</dbReference>
<dbReference type="SMART" id="SM00490">
    <property type="entry name" value="HELICc"/>
    <property type="match status" value="1"/>
</dbReference>
<dbReference type="Gene3D" id="3.40.50.300">
    <property type="entry name" value="P-loop containing nucleotide triphosphate hydrolases"/>
    <property type="match status" value="2"/>
</dbReference>
<keyword evidence="3 5" id="KW-0067">ATP-binding</keyword>
<evidence type="ECO:0000256" key="1">
    <source>
        <dbReference type="ARBA" id="ARBA00022741"/>
    </source>
</evidence>
<keyword evidence="4 5" id="KW-0694">RNA-binding</keyword>
<dbReference type="GO" id="GO:0003724">
    <property type="term" value="F:RNA helicase activity"/>
    <property type="evidence" value="ECO:0007669"/>
    <property type="project" value="UniProtKB-EC"/>
</dbReference>
<reference evidence="9" key="1">
    <citation type="submission" date="2013-10" db="EMBL/GenBank/DDBJ databases">
        <title>Genomic analysis of the causative agents of coccidiosis in chickens.</title>
        <authorList>
            <person name="Reid A.J."/>
            <person name="Blake D."/>
            <person name="Billington K."/>
            <person name="Browne H."/>
            <person name="Dunn M."/>
            <person name="Hung S."/>
            <person name="Kawahara F."/>
            <person name="Miranda-Saavedra D."/>
            <person name="Mourier T."/>
            <person name="Nagra H."/>
            <person name="Otto T.D."/>
            <person name="Rawlings N."/>
            <person name="Sanchez A."/>
            <person name="Sanders M."/>
            <person name="Subramaniam C."/>
            <person name="Tay Y."/>
            <person name="Dear P."/>
            <person name="Doerig C."/>
            <person name="Gruber A."/>
            <person name="Parkinson J."/>
            <person name="Shirley M."/>
            <person name="Wan K.L."/>
            <person name="Berriman M."/>
            <person name="Tomley F."/>
            <person name="Pain A."/>
        </authorList>
    </citation>
    <scope>NUCLEOTIDE SEQUENCE [LARGE SCALE GENOMIC DNA]</scope>
    <source>
        <strain evidence="9">Houghton</strain>
    </source>
</reference>
<evidence type="ECO:0000256" key="3">
    <source>
        <dbReference type="ARBA" id="ARBA00022840"/>
    </source>
</evidence>
<organism evidence="9 10">
    <name type="scientific">Eimeria praecox</name>
    <dbReference type="NCBI Taxonomy" id="51316"/>
    <lineage>
        <taxon>Eukaryota</taxon>
        <taxon>Sar</taxon>
        <taxon>Alveolata</taxon>
        <taxon>Apicomplexa</taxon>
        <taxon>Conoidasida</taxon>
        <taxon>Coccidia</taxon>
        <taxon>Eucoccidiorida</taxon>
        <taxon>Eimeriorina</taxon>
        <taxon>Eimeriidae</taxon>
        <taxon>Eimeria</taxon>
    </lineage>
</organism>
<dbReference type="GO" id="GO:0016787">
    <property type="term" value="F:hydrolase activity"/>
    <property type="evidence" value="ECO:0007669"/>
    <property type="project" value="UniProtKB-KW"/>
</dbReference>
<dbReference type="AlphaFoldDB" id="U6G1C9"/>
<feature type="compositionally biased region" description="Basic and acidic residues" evidence="6">
    <location>
        <begin position="552"/>
        <end position="561"/>
    </location>
</feature>
<protein>
    <recommendedName>
        <fullName evidence="5">ATP-dependent RNA helicase</fullName>
        <ecNumber evidence="5">3.6.4.13</ecNumber>
    </recommendedName>
</protein>
<comment type="similarity">
    <text evidence="5">Belongs to the DEAD box helicase family.</text>
</comment>
<feature type="domain" description="Helicase ATP-binding" evidence="7">
    <location>
        <begin position="651"/>
        <end position="920"/>
    </location>
</feature>
<feature type="domain" description="Helicase C-terminal" evidence="8">
    <location>
        <begin position="905"/>
        <end position="1076"/>
    </location>
</feature>
<dbReference type="SMART" id="SM00487">
    <property type="entry name" value="DEXDc"/>
    <property type="match status" value="1"/>
</dbReference>
<keyword evidence="5 9" id="KW-0347">Helicase</keyword>
<name>U6G1C9_9EIME</name>
<evidence type="ECO:0000313" key="10">
    <source>
        <dbReference type="Proteomes" id="UP000018201"/>
    </source>
</evidence>
<dbReference type="VEuPathDB" id="ToxoDB:EPH_0001380"/>
<dbReference type="PANTHER" id="PTHR24031">
    <property type="entry name" value="RNA HELICASE"/>
    <property type="match status" value="1"/>
</dbReference>
<dbReference type="CDD" id="cd18787">
    <property type="entry name" value="SF2_C_DEAD"/>
    <property type="match status" value="1"/>
</dbReference>
<dbReference type="EC" id="3.6.4.13" evidence="5"/>
<proteinExistence type="inferred from homology"/>
<dbReference type="SUPFAM" id="SSF52540">
    <property type="entry name" value="P-loop containing nucleoside triphosphate hydrolases"/>
    <property type="match status" value="2"/>
</dbReference>